<dbReference type="KEGG" id="paun:MJA45_04445"/>
<proteinExistence type="predicted"/>
<dbReference type="Gene3D" id="1.25.10.10">
    <property type="entry name" value="Leucine-rich Repeat Variant"/>
    <property type="match status" value="1"/>
</dbReference>
<dbReference type="InterPro" id="IPR011989">
    <property type="entry name" value="ARM-like"/>
</dbReference>
<dbReference type="AlphaFoldDB" id="A0AA96LFX9"/>
<keyword evidence="2" id="KW-1185">Reference proteome</keyword>
<protein>
    <submittedName>
        <fullName evidence="1">HEAT repeat domain-containing protein</fullName>
    </submittedName>
</protein>
<gene>
    <name evidence="1" type="ORF">MJA45_04445</name>
</gene>
<dbReference type="EMBL" id="CP130318">
    <property type="protein sequence ID" value="WNQ12303.1"/>
    <property type="molecule type" value="Genomic_DNA"/>
</dbReference>
<dbReference type="RefSeq" id="WP_315606080.1">
    <property type="nucleotide sequence ID" value="NZ_CP130318.1"/>
</dbReference>
<organism evidence="1 2">
    <name type="scientific">Paenibacillus aurantius</name>
    <dbReference type="NCBI Taxonomy" id="2918900"/>
    <lineage>
        <taxon>Bacteria</taxon>
        <taxon>Bacillati</taxon>
        <taxon>Bacillota</taxon>
        <taxon>Bacilli</taxon>
        <taxon>Bacillales</taxon>
        <taxon>Paenibacillaceae</taxon>
        <taxon>Paenibacillus</taxon>
    </lineage>
</organism>
<dbReference type="Pfam" id="PF13646">
    <property type="entry name" value="HEAT_2"/>
    <property type="match status" value="1"/>
</dbReference>
<sequence>MSIQESKTELPENYEALRAAANRTSSWRDRLAAVEELGKFNTPSTIDVLTHRMNNDTVYRVQEAAYRKLRSFGEDVKQPARRKGELIRGANKTFVRIKKSLPREHSYEAFKEKLRNMRLDLYDAYEGDKGDEFDAWLKSTWEGLLRR</sequence>
<reference evidence="1 2" key="1">
    <citation type="submission" date="2022-02" db="EMBL/GenBank/DDBJ databases">
        <title>Paenibacillus sp. MBLB1776 Whole Genome Shotgun Sequencing.</title>
        <authorList>
            <person name="Hwang C.Y."/>
            <person name="Cho E.-S."/>
            <person name="Seo M.-J."/>
        </authorList>
    </citation>
    <scope>NUCLEOTIDE SEQUENCE [LARGE SCALE GENOMIC DNA]</scope>
    <source>
        <strain evidence="1 2">MBLB1776</strain>
    </source>
</reference>
<evidence type="ECO:0000313" key="2">
    <source>
        <dbReference type="Proteomes" id="UP001305702"/>
    </source>
</evidence>
<name>A0AA96LFX9_9BACL</name>
<evidence type="ECO:0000313" key="1">
    <source>
        <dbReference type="EMBL" id="WNQ12303.1"/>
    </source>
</evidence>
<dbReference type="Proteomes" id="UP001305702">
    <property type="component" value="Chromosome"/>
</dbReference>
<accession>A0AA96LFX9</accession>